<organism evidence="2 3">
    <name type="scientific">Halobellus rubicundus</name>
    <dbReference type="NCBI Taxonomy" id="2996466"/>
    <lineage>
        <taxon>Archaea</taxon>
        <taxon>Methanobacteriati</taxon>
        <taxon>Methanobacteriota</taxon>
        <taxon>Stenosarchaea group</taxon>
        <taxon>Halobacteria</taxon>
        <taxon>Halobacteriales</taxon>
        <taxon>Haloferacaceae</taxon>
        <taxon>Halobellus</taxon>
    </lineage>
</organism>
<comment type="caution">
    <text evidence="2">The sequence shown here is derived from an EMBL/GenBank/DDBJ whole genome shotgun (WGS) entry which is preliminary data.</text>
</comment>
<evidence type="ECO:0000313" key="2">
    <source>
        <dbReference type="EMBL" id="MFA1611865.1"/>
    </source>
</evidence>
<dbReference type="PANTHER" id="PTHR37523:SF1">
    <property type="entry name" value="CALCINEURIN-LIKE PHOSPHOESTERASE DOMAIN-CONTAINING PROTEIN"/>
    <property type="match status" value="1"/>
</dbReference>
<dbReference type="RefSeq" id="WP_372390249.1">
    <property type="nucleotide sequence ID" value="NZ_JBGNYA010000001.1"/>
</dbReference>
<accession>A0ABD5MD85</accession>
<dbReference type="Proteomes" id="UP001570511">
    <property type="component" value="Unassembled WGS sequence"/>
</dbReference>
<dbReference type="InterPro" id="IPR004843">
    <property type="entry name" value="Calcineurin-like_PHP"/>
</dbReference>
<protein>
    <submittedName>
        <fullName evidence="2">Metallophosphoesterase</fullName>
    </submittedName>
</protein>
<dbReference type="Pfam" id="PF00149">
    <property type="entry name" value="Metallophos"/>
    <property type="match status" value="1"/>
</dbReference>
<evidence type="ECO:0000259" key="1">
    <source>
        <dbReference type="Pfam" id="PF00149"/>
    </source>
</evidence>
<evidence type="ECO:0000313" key="3">
    <source>
        <dbReference type="Proteomes" id="UP001570511"/>
    </source>
</evidence>
<dbReference type="AlphaFoldDB" id="A0ABD5MD85"/>
<gene>
    <name evidence="2" type="ORF">OS889_12700</name>
</gene>
<reference evidence="2 3" key="1">
    <citation type="submission" date="2024-08" db="EMBL/GenBank/DDBJ databases">
        <title>Halobellus sp. MBLA0158 whole genome sequence.</title>
        <authorList>
            <person name="Hwang C.Y."/>
            <person name="Cho E.-S."/>
            <person name="Seo M.-J."/>
        </authorList>
    </citation>
    <scope>NUCLEOTIDE SEQUENCE [LARGE SCALE GENOMIC DNA]</scope>
    <source>
        <strain evidence="2 3">MBLA0158</strain>
    </source>
</reference>
<dbReference type="InterPro" id="IPR029052">
    <property type="entry name" value="Metallo-depent_PP-like"/>
</dbReference>
<feature type="domain" description="Calcineurin-like phosphoesterase" evidence="1">
    <location>
        <begin position="147"/>
        <end position="297"/>
    </location>
</feature>
<name>A0ABD5MD85_9EURY</name>
<keyword evidence="3" id="KW-1185">Reference proteome</keyword>
<dbReference type="EMBL" id="JBGNYA010000001">
    <property type="protein sequence ID" value="MFA1611865.1"/>
    <property type="molecule type" value="Genomic_DNA"/>
</dbReference>
<proteinExistence type="predicted"/>
<dbReference type="PANTHER" id="PTHR37523">
    <property type="entry name" value="METALLOPHOSPHOESTERASE"/>
    <property type="match status" value="1"/>
</dbReference>
<dbReference type="Gene3D" id="3.60.21.10">
    <property type="match status" value="1"/>
</dbReference>
<dbReference type="SUPFAM" id="SSF56300">
    <property type="entry name" value="Metallo-dependent phosphatases"/>
    <property type="match status" value="1"/>
</dbReference>
<sequence>MGVISSIKEKLNQETTSGEAAGMEKDPGVTRLFFATDVHGSSACWRKFVNSADFYDADVLVLGGDTTGKAIFPIVDEGDRYTYTRQGDEHTIDDDEELDEFLDSLEDTGYYPYVMDEAEYEQLQTADDAEERQNEIFLTKMQERIREWIEFAERKLDDTPVYACPGNDDPFEIDEVWESSDVVDLVEGEVVDLPQGYQMASTGWTHPTPWDTDREEPEDELRERIEGIVSGIDDYDRAIFNFHEPPYDSQLDEAPELDEDLRPKFGAQSTEPVGSEAIREIIEEYQPPLSLHGHIHESRGHTKIGDTDAINPGSVYSEASLQGAIVDLRPEVDVVGLVRG</sequence>